<feature type="non-terminal residue" evidence="2">
    <location>
        <position position="752"/>
    </location>
</feature>
<dbReference type="AlphaFoldDB" id="A0A212AIT5"/>
<dbReference type="Proteomes" id="UP000214673">
    <property type="component" value="Unassembled WGS sequence"/>
</dbReference>
<accession>A0A212AIT5</accession>
<dbReference type="InterPro" id="IPR012334">
    <property type="entry name" value="Pectin_lyas_fold"/>
</dbReference>
<organism evidence="2 3">
    <name type="scientific">Haematobacter missouriensis</name>
    <dbReference type="NCBI Taxonomy" id="366616"/>
    <lineage>
        <taxon>Bacteria</taxon>
        <taxon>Pseudomonadati</taxon>
        <taxon>Pseudomonadota</taxon>
        <taxon>Alphaproteobacteria</taxon>
        <taxon>Rhodobacterales</taxon>
        <taxon>Paracoccaceae</taxon>
        <taxon>Haematobacter</taxon>
    </lineage>
</organism>
<comment type="caution">
    <text evidence="2">The sequence shown here is derived from an EMBL/GenBank/DDBJ whole genome shotgun (WGS) entry which is preliminary data.</text>
</comment>
<dbReference type="SUPFAM" id="SSF51126">
    <property type="entry name" value="Pectin lyase-like"/>
    <property type="match status" value="1"/>
</dbReference>
<dbReference type="RefSeq" id="WP_035747489.1">
    <property type="nucleotide sequence ID" value="NZ_CALUEG010000086.1"/>
</dbReference>
<proteinExistence type="predicted"/>
<dbReference type="Gene3D" id="2.160.20.10">
    <property type="entry name" value="Single-stranded right-handed beta-helix, Pectin lyase-like"/>
    <property type="match status" value="1"/>
</dbReference>
<sequence>MADRKITQMTPALAGDVTDADQLLIADVSASPGDLGSKSLSMLEAKRALAMGTAALATEQSLDGLQQQIDALSSGMLIVGAWDAGSGAFPATRPDGTPVHAGDAWIVTGTGTVDGEPFAVADRLVALTDGGGATYPGHWLRSPHADDQRYDFANKAALVSAAIPAEVLVARVVRSGMVLTYARDTGGATELVDGSHWRLMSGAHYASVLAALSDSYPYDAGDAVTAGLTVAAIHGYAVVASDPDVTTAGGVGLRVQPDKDGWYHLDAFGAAGDGVTDDSARLTRAISRGRVQLGARMYAVAGVQPVSNMHIRGRARNTSWRTSGLVCTVANAAIFSDTTATAIYSVTLEDFHADCTVAGCVFYDSPSQVKYSGGFRFSSLVASCNFLLLFRFCPIYLLIDDCLFGQTGNRLGGTQEFRIMEAWSGSNASLVNHNQVRNTRHYNVHGATGAVAAYTLRHGAKWRFENCSMEQFTNGYVADAAAFMGLNWEGGWIEAINAPQVFRTRIDATAPSNIAGGPIRIVGSQIDILNSACEYLVANGNGTVDVQDINIRGNGPAFKLVSQPSQVGFVRNIYAPSAPLLQQYMQERGAIYQGRLTPWRNGHPPASLSVSSTGVAPTLSGSTSAYTGEATARIAAGDGAQVVFRQVPTDILQSINDGRAVVSLIGRWETTAAFFARACYWVNVTPTHANVTAAAADADAIGASYGTNIGISSCPVFIPATLTSLHIGFVLNGGDVGKFFGLEGLHLLASDQ</sequence>
<protein>
    <submittedName>
        <fullName evidence="2">Uncharacterized protein</fullName>
    </submittedName>
</protein>
<evidence type="ECO:0000313" key="4">
    <source>
        <dbReference type="Proteomes" id="UP000214673"/>
    </source>
</evidence>
<gene>
    <name evidence="2" type="ORF">CDV52_18500</name>
    <name evidence="1" type="ORF">CDV53_19855</name>
</gene>
<keyword evidence="4" id="KW-1185">Reference proteome</keyword>
<dbReference type="EMBL" id="NIPX01000043">
    <property type="protein sequence ID" value="OWJ81335.1"/>
    <property type="molecule type" value="Genomic_DNA"/>
</dbReference>
<dbReference type="EMBL" id="NIPV01000118">
    <property type="protein sequence ID" value="OWJ71003.1"/>
    <property type="molecule type" value="Genomic_DNA"/>
</dbReference>
<evidence type="ECO:0000313" key="2">
    <source>
        <dbReference type="EMBL" id="OWJ81335.1"/>
    </source>
</evidence>
<evidence type="ECO:0000313" key="3">
    <source>
        <dbReference type="Proteomes" id="UP000196640"/>
    </source>
</evidence>
<evidence type="ECO:0000313" key="1">
    <source>
        <dbReference type="EMBL" id="OWJ71003.1"/>
    </source>
</evidence>
<dbReference type="Proteomes" id="UP000196640">
    <property type="component" value="Unassembled WGS sequence"/>
</dbReference>
<dbReference type="InterPro" id="IPR011050">
    <property type="entry name" value="Pectin_lyase_fold/virulence"/>
</dbReference>
<reference evidence="3 4" key="1">
    <citation type="submission" date="2016-11" db="EMBL/GenBank/DDBJ databases">
        <title>Comparison of Traditional DNA-DNA Hybridization with In Silico Genomic Analysis.</title>
        <authorList>
            <person name="Nicholson A.C."/>
            <person name="Sammons S."/>
            <person name="Humrighouse B.W."/>
            <person name="Graziano J."/>
            <person name="Lasker B."/>
            <person name="Whitney A.M."/>
            <person name="Mcquiston J.R."/>
        </authorList>
    </citation>
    <scope>NUCLEOTIDE SEQUENCE [LARGE SCALE GENOMIC DNA]</scope>
    <source>
        <strain evidence="1 4">H1892</strain>
        <strain evidence="2 3">H2381</strain>
    </source>
</reference>
<name>A0A212AIT5_9RHOB</name>